<feature type="binding site" evidence="11">
    <location>
        <position position="9"/>
    </location>
    <ligand>
        <name>Zn(2+)</name>
        <dbReference type="ChEBI" id="CHEBI:29105"/>
    </ligand>
</feature>
<dbReference type="SMART" id="SM00868">
    <property type="entry name" value="zf-AD"/>
    <property type="match status" value="1"/>
</dbReference>
<evidence type="ECO:0000256" key="9">
    <source>
        <dbReference type="ARBA" id="ARBA00023242"/>
    </source>
</evidence>
<evidence type="ECO:0000256" key="6">
    <source>
        <dbReference type="ARBA" id="ARBA00022833"/>
    </source>
</evidence>
<accession>A0A9P0B595</accession>
<evidence type="ECO:0000259" key="14">
    <source>
        <dbReference type="PROSITE" id="PS51915"/>
    </source>
</evidence>
<keyword evidence="3 11" id="KW-0479">Metal-binding</keyword>
<feature type="domain" description="C2H2-type" evidence="13">
    <location>
        <begin position="291"/>
        <end position="319"/>
    </location>
</feature>
<dbReference type="SUPFAM" id="SSF57716">
    <property type="entry name" value="Glucocorticoid receptor-like (DNA-binding domain)"/>
    <property type="match status" value="1"/>
</dbReference>
<dbReference type="InterPro" id="IPR050331">
    <property type="entry name" value="Zinc_finger"/>
</dbReference>
<evidence type="ECO:0000256" key="3">
    <source>
        <dbReference type="ARBA" id="ARBA00022723"/>
    </source>
</evidence>
<feature type="domain" description="ZAD" evidence="14">
    <location>
        <begin position="7"/>
        <end position="81"/>
    </location>
</feature>
<keyword evidence="7" id="KW-0238">DNA-binding</keyword>
<protein>
    <submittedName>
        <fullName evidence="15">Uncharacterized protein</fullName>
    </submittedName>
</protein>
<dbReference type="SMART" id="SM00355">
    <property type="entry name" value="ZnF_C2H2"/>
    <property type="match status" value="6"/>
</dbReference>
<dbReference type="Pfam" id="PF07776">
    <property type="entry name" value="zf-AD"/>
    <property type="match status" value="1"/>
</dbReference>
<dbReference type="Gene3D" id="3.30.160.60">
    <property type="entry name" value="Classic Zinc Finger"/>
    <property type="match status" value="3"/>
</dbReference>
<feature type="domain" description="C2H2-type" evidence="13">
    <location>
        <begin position="261"/>
        <end position="288"/>
    </location>
</feature>
<keyword evidence="4" id="KW-0677">Repeat</keyword>
<keyword evidence="16" id="KW-1185">Reference proteome</keyword>
<keyword evidence="5 10" id="KW-0863">Zinc-finger</keyword>
<organism evidence="15 16">
    <name type="scientific">Brassicogethes aeneus</name>
    <name type="common">Rape pollen beetle</name>
    <name type="synonym">Meligethes aeneus</name>
    <dbReference type="NCBI Taxonomy" id="1431903"/>
    <lineage>
        <taxon>Eukaryota</taxon>
        <taxon>Metazoa</taxon>
        <taxon>Ecdysozoa</taxon>
        <taxon>Arthropoda</taxon>
        <taxon>Hexapoda</taxon>
        <taxon>Insecta</taxon>
        <taxon>Pterygota</taxon>
        <taxon>Neoptera</taxon>
        <taxon>Endopterygota</taxon>
        <taxon>Coleoptera</taxon>
        <taxon>Polyphaga</taxon>
        <taxon>Cucujiformia</taxon>
        <taxon>Nitidulidae</taxon>
        <taxon>Meligethinae</taxon>
        <taxon>Brassicogethes</taxon>
    </lineage>
</organism>
<dbReference type="Pfam" id="PF00096">
    <property type="entry name" value="zf-C2H2"/>
    <property type="match status" value="3"/>
</dbReference>
<dbReference type="InterPro" id="IPR036236">
    <property type="entry name" value="Znf_C2H2_sf"/>
</dbReference>
<keyword evidence="8" id="KW-0804">Transcription</keyword>
<dbReference type="SUPFAM" id="SSF57667">
    <property type="entry name" value="beta-beta-alpha zinc fingers"/>
    <property type="match status" value="3"/>
</dbReference>
<gene>
    <name evidence="15" type="ORF">MELIAE_LOCUS6161</name>
</gene>
<dbReference type="AlphaFoldDB" id="A0A9P0B595"/>
<reference evidence="15" key="1">
    <citation type="submission" date="2021-12" db="EMBL/GenBank/DDBJ databases">
        <authorList>
            <person name="King R."/>
        </authorList>
    </citation>
    <scope>NUCLEOTIDE SEQUENCE</scope>
</reference>
<feature type="binding site" evidence="11">
    <location>
        <position position="54"/>
    </location>
    <ligand>
        <name>Zn(2+)</name>
        <dbReference type="ChEBI" id="CHEBI:29105"/>
    </ligand>
</feature>
<feature type="domain" description="C2H2-type" evidence="13">
    <location>
        <begin position="204"/>
        <end position="231"/>
    </location>
</feature>
<dbReference type="Proteomes" id="UP001154078">
    <property type="component" value="Chromosome 4"/>
</dbReference>
<keyword evidence="9" id="KW-0539">Nucleus</keyword>
<proteinExistence type="inferred from homology"/>
<dbReference type="PROSITE" id="PS51915">
    <property type="entry name" value="ZAD"/>
    <property type="match status" value="1"/>
</dbReference>
<evidence type="ECO:0000256" key="7">
    <source>
        <dbReference type="ARBA" id="ARBA00023125"/>
    </source>
</evidence>
<dbReference type="Pfam" id="PF13912">
    <property type="entry name" value="zf-C2H2_6"/>
    <property type="match status" value="1"/>
</dbReference>
<dbReference type="EMBL" id="OV121135">
    <property type="protein sequence ID" value="CAH0554616.1"/>
    <property type="molecule type" value="Genomic_DNA"/>
</dbReference>
<dbReference type="GO" id="GO:0005634">
    <property type="term" value="C:nucleus"/>
    <property type="evidence" value="ECO:0007669"/>
    <property type="project" value="UniProtKB-SubCell"/>
</dbReference>
<dbReference type="OrthoDB" id="8922241at2759"/>
<feature type="binding site" evidence="11">
    <location>
        <position position="57"/>
    </location>
    <ligand>
        <name>Zn(2+)</name>
        <dbReference type="ChEBI" id="CHEBI:29105"/>
    </ligand>
</feature>
<evidence type="ECO:0000256" key="10">
    <source>
        <dbReference type="PROSITE-ProRule" id="PRU00042"/>
    </source>
</evidence>
<dbReference type="PANTHER" id="PTHR16515">
    <property type="entry name" value="PR DOMAIN ZINC FINGER PROTEIN"/>
    <property type="match status" value="1"/>
</dbReference>
<evidence type="ECO:0000313" key="16">
    <source>
        <dbReference type="Proteomes" id="UP001154078"/>
    </source>
</evidence>
<name>A0A9P0B595_BRAAE</name>
<keyword evidence="6 11" id="KW-0862">Zinc</keyword>
<evidence type="ECO:0000256" key="4">
    <source>
        <dbReference type="ARBA" id="ARBA00022737"/>
    </source>
</evidence>
<evidence type="ECO:0000256" key="5">
    <source>
        <dbReference type="ARBA" id="ARBA00022771"/>
    </source>
</evidence>
<evidence type="ECO:0000256" key="1">
    <source>
        <dbReference type="ARBA" id="ARBA00004123"/>
    </source>
</evidence>
<evidence type="ECO:0000256" key="11">
    <source>
        <dbReference type="PROSITE-ProRule" id="PRU01263"/>
    </source>
</evidence>
<dbReference type="PANTHER" id="PTHR16515:SF66">
    <property type="entry name" value="C2H2-TYPE DOMAIN-CONTAINING PROTEIN"/>
    <property type="match status" value="1"/>
</dbReference>
<evidence type="ECO:0000256" key="8">
    <source>
        <dbReference type="ARBA" id="ARBA00023163"/>
    </source>
</evidence>
<sequence length="358" mass="41568">MEMDLTKRCRACLNEEPEMHYLFAEFDKGLTLAEILQNLNFEVCENDGFPPLLCQNCTVIIIDFFNLKTIYLENEGPLKAMISQAEKHEEIQEFCETELKENIKIEENYEEEALIEEALIEEENGKNEENSSNEETLMFVVEKNEEIKNSEFKQKNAAGDIEEKPYRKDVNLIKPWICDICGSSFKKKSDVVSHCEGHSTVRKYTCPYCGKTFKRRTVLVKHVRIHTNPGESMCELCGRAFNHKATLKTHIKLIHEKSRNFLCKLCGLSFPLKATLDKHVLRHNPNRKKNFKCDLCFTAYTDKSSLKRHKIVTHSNNKVKCECGKQYTTVTNLQKHKRRHHPSSNTEELNKLMIGSKL</sequence>
<feature type="region of interest" description="Disordered" evidence="12">
    <location>
        <begin position="338"/>
        <end position="358"/>
    </location>
</feature>
<feature type="domain" description="C2H2-type" evidence="13">
    <location>
        <begin position="176"/>
        <end position="203"/>
    </location>
</feature>
<dbReference type="PROSITE" id="PS50157">
    <property type="entry name" value="ZINC_FINGER_C2H2_2"/>
    <property type="match status" value="5"/>
</dbReference>
<evidence type="ECO:0000313" key="15">
    <source>
        <dbReference type="EMBL" id="CAH0554616.1"/>
    </source>
</evidence>
<comment type="subcellular location">
    <subcellularLocation>
        <location evidence="1">Nucleus</location>
    </subcellularLocation>
</comment>
<dbReference type="FunFam" id="3.30.160.60:FF:000188">
    <property type="entry name" value="Zinc finger protein 787"/>
    <property type="match status" value="1"/>
</dbReference>
<evidence type="ECO:0000256" key="12">
    <source>
        <dbReference type="SAM" id="MobiDB-lite"/>
    </source>
</evidence>
<dbReference type="InterPro" id="IPR012934">
    <property type="entry name" value="Znf_AD"/>
</dbReference>
<dbReference type="GO" id="GO:0003677">
    <property type="term" value="F:DNA binding"/>
    <property type="evidence" value="ECO:0007669"/>
    <property type="project" value="UniProtKB-KW"/>
</dbReference>
<evidence type="ECO:0000259" key="13">
    <source>
        <dbReference type="PROSITE" id="PS50157"/>
    </source>
</evidence>
<dbReference type="PROSITE" id="PS00028">
    <property type="entry name" value="ZINC_FINGER_C2H2_1"/>
    <property type="match status" value="4"/>
</dbReference>
<dbReference type="GO" id="GO:0008270">
    <property type="term" value="F:zinc ion binding"/>
    <property type="evidence" value="ECO:0007669"/>
    <property type="project" value="UniProtKB-UniRule"/>
</dbReference>
<dbReference type="InterPro" id="IPR013087">
    <property type="entry name" value="Znf_C2H2_type"/>
</dbReference>
<dbReference type="GO" id="GO:0010468">
    <property type="term" value="P:regulation of gene expression"/>
    <property type="evidence" value="ECO:0007669"/>
    <property type="project" value="TreeGrafter"/>
</dbReference>
<feature type="domain" description="C2H2-type" evidence="13">
    <location>
        <begin position="232"/>
        <end position="260"/>
    </location>
</feature>
<evidence type="ECO:0000256" key="2">
    <source>
        <dbReference type="ARBA" id="ARBA00006991"/>
    </source>
</evidence>
<comment type="similarity">
    <text evidence="2">Belongs to the krueppel C2H2-type zinc-finger protein family.</text>
</comment>
<feature type="binding site" evidence="11">
    <location>
        <position position="12"/>
    </location>
    <ligand>
        <name>Zn(2+)</name>
        <dbReference type="ChEBI" id="CHEBI:29105"/>
    </ligand>
</feature>